<accession>A0A4Z2HLC6</accession>
<dbReference type="Proteomes" id="UP000314294">
    <property type="component" value="Unassembled WGS sequence"/>
</dbReference>
<evidence type="ECO:0000313" key="2">
    <source>
        <dbReference type="Proteomes" id="UP000314294"/>
    </source>
</evidence>
<proteinExistence type="predicted"/>
<gene>
    <name evidence="1" type="ORF">EYF80_023098</name>
</gene>
<evidence type="ECO:0000313" key="1">
    <source>
        <dbReference type="EMBL" id="TNN66709.1"/>
    </source>
</evidence>
<organism evidence="1 2">
    <name type="scientific">Liparis tanakae</name>
    <name type="common">Tanaka's snailfish</name>
    <dbReference type="NCBI Taxonomy" id="230148"/>
    <lineage>
        <taxon>Eukaryota</taxon>
        <taxon>Metazoa</taxon>
        <taxon>Chordata</taxon>
        <taxon>Craniata</taxon>
        <taxon>Vertebrata</taxon>
        <taxon>Euteleostomi</taxon>
        <taxon>Actinopterygii</taxon>
        <taxon>Neopterygii</taxon>
        <taxon>Teleostei</taxon>
        <taxon>Neoteleostei</taxon>
        <taxon>Acanthomorphata</taxon>
        <taxon>Eupercaria</taxon>
        <taxon>Perciformes</taxon>
        <taxon>Cottioidei</taxon>
        <taxon>Cottales</taxon>
        <taxon>Liparidae</taxon>
        <taxon>Liparis</taxon>
    </lineage>
</organism>
<name>A0A4Z2HLC6_9TELE</name>
<protein>
    <submittedName>
        <fullName evidence="1">Uncharacterized protein</fullName>
    </submittedName>
</protein>
<sequence length="97" mass="10964">MQQCKGIHRARRCASKHKDSGVTRAPEQRWDMARLSCRGGVRVRVAPPLCLRAVVSQRGTAVYAAEHLCRHKRGRQHATDFLFASFGTDRRFVSSLT</sequence>
<dbReference type="EMBL" id="SRLO01000215">
    <property type="protein sequence ID" value="TNN66709.1"/>
    <property type="molecule type" value="Genomic_DNA"/>
</dbReference>
<comment type="caution">
    <text evidence="1">The sequence shown here is derived from an EMBL/GenBank/DDBJ whole genome shotgun (WGS) entry which is preliminary data.</text>
</comment>
<reference evidence="1 2" key="1">
    <citation type="submission" date="2019-03" db="EMBL/GenBank/DDBJ databases">
        <title>First draft genome of Liparis tanakae, snailfish: a comprehensive survey of snailfish specific genes.</title>
        <authorList>
            <person name="Kim W."/>
            <person name="Song I."/>
            <person name="Jeong J.-H."/>
            <person name="Kim D."/>
            <person name="Kim S."/>
            <person name="Ryu S."/>
            <person name="Song J.Y."/>
            <person name="Lee S.K."/>
        </authorList>
    </citation>
    <scope>NUCLEOTIDE SEQUENCE [LARGE SCALE GENOMIC DNA]</scope>
    <source>
        <tissue evidence="1">Muscle</tissue>
    </source>
</reference>
<dbReference type="AlphaFoldDB" id="A0A4Z2HLC6"/>
<keyword evidence="2" id="KW-1185">Reference proteome</keyword>